<feature type="transmembrane region" description="Helical" evidence="1">
    <location>
        <begin position="34"/>
        <end position="51"/>
    </location>
</feature>
<evidence type="ECO:0000256" key="1">
    <source>
        <dbReference type="SAM" id="Phobius"/>
    </source>
</evidence>
<keyword evidence="3" id="KW-1185">Reference proteome</keyword>
<dbReference type="EMBL" id="JADBEB010000001">
    <property type="protein sequence ID" value="MBE1487465.1"/>
    <property type="molecule type" value="Genomic_DNA"/>
</dbReference>
<keyword evidence="1" id="KW-0472">Membrane</keyword>
<organism evidence="2 3">
    <name type="scientific">Plantactinospora soyae</name>
    <dbReference type="NCBI Taxonomy" id="1544732"/>
    <lineage>
        <taxon>Bacteria</taxon>
        <taxon>Bacillati</taxon>
        <taxon>Actinomycetota</taxon>
        <taxon>Actinomycetes</taxon>
        <taxon>Micromonosporales</taxon>
        <taxon>Micromonosporaceae</taxon>
        <taxon>Plantactinospora</taxon>
    </lineage>
</organism>
<evidence type="ECO:0000313" key="3">
    <source>
        <dbReference type="Proteomes" id="UP000649753"/>
    </source>
</evidence>
<dbReference type="AlphaFoldDB" id="A0A927MAF8"/>
<accession>A0A927MAF8</accession>
<evidence type="ECO:0000313" key="2">
    <source>
        <dbReference type="EMBL" id="MBE1487465.1"/>
    </source>
</evidence>
<protein>
    <submittedName>
        <fullName evidence="2">Uncharacterized protein</fullName>
    </submittedName>
</protein>
<dbReference type="RefSeq" id="WP_192767303.1">
    <property type="nucleotide sequence ID" value="NZ_JADBEB010000001.1"/>
</dbReference>
<name>A0A927MAF8_9ACTN</name>
<proteinExistence type="predicted"/>
<reference evidence="2" key="1">
    <citation type="submission" date="2020-10" db="EMBL/GenBank/DDBJ databases">
        <title>Sequencing the genomes of 1000 actinobacteria strains.</title>
        <authorList>
            <person name="Klenk H.-P."/>
        </authorList>
    </citation>
    <scope>NUCLEOTIDE SEQUENCE</scope>
    <source>
        <strain evidence="2">DSM 46832</strain>
    </source>
</reference>
<keyword evidence="1" id="KW-1133">Transmembrane helix</keyword>
<dbReference type="Proteomes" id="UP000649753">
    <property type="component" value="Unassembled WGS sequence"/>
</dbReference>
<gene>
    <name evidence="2" type="ORF">H4W31_003103</name>
</gene>
<comment type="caution">
    <text evidence="2">The sequence shown here is derived from an EMBL/GenBank/DDBJ whole genome shotgun (WGS) entry which is preliminary data.</text>
</comment>
<keyword evidence="1" id="KW-0812">Transmembrane</keyword>
<sequence length="75" mass="8358">MARSGARWKRPTLLGIALLYTGIRAPDILSEGSWRSWVAVPIIIALLWILAREIWTAARRQTGRSAASEERAPDS</sequence>